<reference evidence="2" key="1">
    <citation type="submission" date="2021-06" db="EMBL/GenBank/DDBJ databases">
        <authorList>
            <person name="Kallberg Y."/>
            <person name="Tangrot J."/>
            <person name="Rosling A."/>
        </authorList>
    </citation>
    <scope>NUCLEOTIDE SEQUENCE</scope>
    <source>
        <strain evidence="2">CL551</strain>
    </source>
</reference>
<accession>A0A9N9D0S5</accession>
<comment type="caution">
    <text evidence="2">The sequence shown here is derived from an EMBL/GenBank/DDBJ whole genome shotgun (WGS) entry which is preliminary data.</text>
</comment>
<evidence type="ECO:0000313" key="2">
    <source>
        <dbReference type="EMBL" id="CAG8622701.1"/>
    </source>
</evidence>
<dbReference type="AlphaFoldDB" id="A0A9N9D0S5"/>
<keyword evidence="3" id="KW-1185">Reference proteome</keyword>
<dbReference type="EMBL" id="CAJVPV010007765">
    <property type="protein sequence ID" value="CAG8622701.1"/>
    <property type="molecule type" value="Genomic_DNA"/>
</dbReference>
<dbReference type="Proteomes" id="UP000789342">
    <property type="component" value="Unassembled WGS sequence"/>
</dbReference>
<feature type="compositionally biased region" description="Basic and acidic residues" evidence="1">
    <location>
        <begin position="115"/>
        <end position="137"/>
    </location>
</feature>
<protein>
    <submittedName>
        <fullName evidence="2">1666_t:CDS:1</fullName>
    </submittedName>
</protein>
<sequence length="309" mass="35832">LWEDILSQPTVRNSVGPIEALKAVIKTEREKIASTLAEVVRAISQKNTSDSTSLPIKRIPINKTKKIEECHNEMTITDEIQNKQRNGRDHDAHQEPMTLLSEDLGKMAEKEKKNISIWRTEENRRPTWDQAPKDKNTRAPNNRNNDVRKMVSKPDEDNGLAQDTEKMHHQEKARNRPEDVPTNDQTEGNLDEKMYPEPQREIDHVERVGEAVQRIHAMIRNQELICNEVLVTHDCTKLWEETFRTMIPGINEKIGHRIEAGDKPEKRERKLIISQEQHQGGGREIELRNTKIGTPENDYHVPYSMSENR</sequence>
<feature type="region of interest" description="Disordered" evidence="1">
    <location>
        <begin position="115"/>
        <end position="198"/>
    </location>
</feature>
<proteinExistence type="predicted"/>
<gene>
    <name evidence="2" type="ORF">AMORRO_LOCUS8732</name>
</gene>
<name>A0A9N9D0S5_9GLOM</name>
<evidence type="ECO:0000313" key="3">
    <source>
        <dbReference type="Proteomes" id="UP000789342"/>
    </source>
</evidence>
<evidence type="ECO:0000256" key="1">
    <source>
        <dbReference type="SAM" id="MobiDB-lite"/>
    </source>
</evidence>
<feature type="compositionally biased region" description="Basic and acidic residues" evidence="1">
    <location>
        <begin position="145"/>
        <end position="156"/>
    </location>
</feature>
<feature type="region of interest" description="Disordered" evidence="1">
    <location>
        <begin position="272"/>
        <end position="309"/>
    </location>
</feature>
<organism evidence="2 3">
    <name type="scientific">Acaulospora morrowiae</name>
    <dbReference type="NCBI Taxonomy" id="94023"/>
    <lineage>
        <taxon>Eukaryota</taxon>
        <taxon>Fungi</taxon>
        <taxon>Fungi incertae sedis</taxon>
        <taxon>Mucoromycota</taxon>
        <taxon>Glomeromycotina</taxon>
        <taxon>Glomeromycetes</taxon>
        <taxon>Diversisporales</taxon>
        <taxon>Acaulosporaceae</taxon>
        <taxon>Acaulospora</taxon>
    </lineage>
</organism>
<feature type="non-terminal residue" evidence="2">
    <location>
        <position position="1"/>
    </location>
</feature>
<feature type="compositionally biased region" description="Basic and acidic residues" evidence="1">
    <location>
        <begin position="163"/>
        <end position="179"/>
    </location>
</feature>